<evidence type="ECO:0000256" key="4">
    <source>
        <dbReference type="ARBA" id="ARBA00022833"/>
    </source>
</evidence>
<dbReference type="AlphaFoldDB" id="A0A836ACL5"/>
<evidence type="ECO:0000256" key="6">
    <source>
        <dbReference type="ARBA" id="ARBA00023274"/>
    </source>
</evidence>
<evidence type="ECO:0000313" key="8">
    <source>
        <dbReference type="EMBL" id="KAG5214614.1"/>
    </source>
</evidence>
<dbReference type="InterPro" id="IPR002674">
    <property type="entry name" value="Ribosomal_eL43"/>
</dbReference>
<dbReference type="PANTHER" id="PTHR48188:SF1">
    <property type="entry name" value="LARGE RIBOSOMAL SUBUNIT PROTEIN EL43-RELATED"/>
    <property type="match status" value="1"/>
</dbReference>
<evidence type="ECO:0000256" key="2">
    <source>
        <dbReference type="ARBA" id="ARBA00022723"/>
    </source>
</evidence>
<evidence type="ECO:0000256" key="1">
    <source>
        <dbReference type="ARBA" id="ARBA00008672"/>
    </source>
</evidence>
<evidence type="ECO:0000313" key="9">
    <source>
        <dbReference type="Proteomes" id="UP000664991"/>
    </source>
</evidence>
<dbReference type="GO" id="GO:0022625">
    <property type="term" value="C:cytosolic large ribosomal subunit"/>
    <property type="evidence" value="ECO:0007669"/>
    <property type="project" value="UniProtKB-ARBA"/>
</dbReference>
<keyword evidence="2" id="KW-0479">Metal-binding</keyword>
<protein>
    <recommendedName>
        <fullName evidence="10">60S ribosomal protein L37a-like</fullName>
    </recommendedName>
</protein>
<organism evidence="8 9">
    <name type="scientific">Ovis aries</name>
    <name type="common">Sheep</name>
    <dbReference type="NCBI Taxonomy" id="9940"/>
    <lineage>
        <taxon>Eukaryota</taxon>
        <taxon>Metazoa</taxon>
        <taxon>Chordata</taxon>
        <taxon>Craniata</taxon>
        <taxon>Vertebrata</taxon>
        <taxon>Euteleostomi</taxon>
        <taxon>Mammalia</taxon>
        <taxon>Eutheria</taxon>
        <taxon>Laurasiatheria</taxon>
        <taxon>Artiodactyla</taxon>
        <taxon>Ruminantia</taxon>
        <taxon>Pecora</taxon>
        <taxon>Bovidae</taxon>
        <taxon>Caprinae</taxon>
        <taxon>Ovis</taxon>
    </lineage>
</organism>
<name>A0A836ACL5_SHEEP</name>
<dbReference type="GO" id="GO:0008270">
    <property type="term" value="F:zinc ion binding"/>
    <property type="evidence" value="ECO:0007669"/>
    <property type="project" value="UniProtKB-KW"/>
</dbReference>
<dbReference type="InterPro" id="IPR011332">
    <property type="entry name" value="Ribosomal_zn-bd"/>
</dbReference>
<dbReference type="Pfam" id="PF01780">
    <property type="entry name" value="Ribosomal_L37ae"/>
    <property type="match status" value="1"/>
</dbReference>
<feature type="region of interest" description="Disordered" evidence="7">
    <location>
        <begin position="41"/>
        <end position="97"/>
    </location>
</feature>
<reference evidence="8 9" key="1">
    <citation type="submission" date="2020-12" db="EMBL/GenBank/DDBJ databases">
        <title>De novo assembly of Tibetan sheep genome.</title>
        <authorList>
            <person name="Li X."/>
        </authorList>
    </citation>
    <scope>NUCLEOTIDE SEQUENCE [LARGE SCALE GENOMIC DNA]</scope>
    <source>
        <tissue evidence="8">Heart</tissue>
    </source>
</reference>
<comment type="similarity">
    <text evidence="1">Belongs to the eukaryotic ribosomal protein eL43 family.</text>
</comment>
<evidence type="ECO:0000256" key="5">
    <source>
        <dbReference type="ARBA" id="ARBA00022980"/>
    </source>
</evidence>
<dbReference type="GO" id="GO:0070180">
    <property type="term" value="F:large ribosomal subunit rRNA binding"/>
    <property type="evidence" value="ECO:0007669"/>
    <property type="project" value="TreeGrafter"/>
</dbReference>
<feature type="compositionally biased region" description="Low complexity" evidence="7">
    <location>
        <begin position="52"/>
        <end position="62"/>
    </location>
</feature>
<keyword evidence="3" id="KW-0863">Zinc-finger</keyword>
<dbReference type="Gene3D" id="2.20.25.30">
    <property type="match status" value="1"/>
</dbReference>
<keyword evidence="4" id="KW-0862">Zinc</keyword>
<evidence type="ECO:0008006" key="10">
    <source>
        <dbReference type="Google" id="ProtNLM"/>
    </source>
</evidence>
<dbReference type="Proteomes" id="UP000664991">
    <property type="component" value="Unassembled WGS sequence"/>
</dbReference>
<proteinExistence type="inferred from homology"/>
<evidence type="ECO:0000256" key="3">
    <source>
        <dbReference type="ARBA" id="ARBA00022771"/>
    </source>
</evidence>
<keyword evidence="5" id="KW-0689">Ribosomal protein</keyword>
<accession>A0A836ACL5</accession>
<evidence type="ECO:0000256" key="7">
    <source>
        <dbReference type="SAM" id="MobiDB-lite"/>
    </source>
</evidence>
<dbReference type="GO" id="GO:0006412">
    <property type="term" value="P:translation"/>
    <property type="evidence" value="ECO:0007669"/>
    <property type="project" value="InterPro"/>
</dbReference>
<comment type="caution">
    <text evidence="8">The sequence shown here is derived from an EMBL/GenBank/DDBJ whole genome shotgun (WGS) entry which is preliminary data.</text>
</comment>
<dbReference type="EMBL" id="JAEMGP010000001">
    <property type="protein sequence ID" value="KAG5214614.1"/>
    <property type="molecule type" value="Genomic_DNA"/>
</dbReference>
<keyword evidence="6" id="KW-0687">Ribonucleoprotein</keyword>
<sequence length="233" mass="25233">MPARRQWRVPPAPRLLRSSEAPLPAPLIAFAQALAGPGCCPRRSRSALNPVPSSLPAARHAPPLAPPIGSSESLSSPGRQALPKIRNPNSAERAWARRHHDCQTLDSGHPGEPPPFPDSGRKRLDLGCVKMAKCTKKVGIVGKYTTRYGASLRKTVKKTEISQQAKNTCSFCGKTKMKRRAVGIWHCGSCMKTLLVVPGPTHHCCCHRKVCHQKTEGIEGPVEAPPFDNIASL</sequence>
<feature type="region of interest" description="Disordered" evidence="7">
    <location>
        <begin position="1"/>
        <end position="20"/>
    </location>
</feature>
<dbReference type="InterPro" id="IPR011331">
    <property type="entry name" value="Ribosomal_eL37/eL43"/>
</dbReference>
<dbReference type="GO" id="GO:0003735">
    <property type="term" value="F:structural constituent of ribosome"/>
    <property type="evidence" value="ECO:0007669"/>
    <property type="project" value="InterPro"/>
</dbReference>
<dbReference type="SUPFAM" id="SSF57829">
    <property type="entry name" value="Zn-binding ribosomal proteins"/>
    <property type="match status" value="1"/>
</dbReference>
<dbReference type="PANTHER" id="PTHR48188">
    <property type="entry name" value="60S RIBOSOMAL PROTEIN L43"/>
    <property type="match status" value="1"/>
</dbReference>
<gene>
    <name evidence="8" type="ORF">JEQ12_000190</name>
</gene>